<keyword evidence="2" id="KW-1185">Reference proteome</keyword>
<gene>
    <name evidence="1" type="ORF">SAMN06297397_2613</name>
</gene>
<proteinExistence type="predicted"/>
<comment type="caution">
    <text evidence="1">The sequence shown here is derived from an EMBL/GenBank/DDBJ whole genome shotgun (WGS) entry which is preliminary data.</text>
</comment>
<evidence type="ECO:0000313" key="2">
    <source>
        <dbReference type="Proteomes" id="UP000192328"/>
    </source>
</evidence>
<evidence type="ECO:0000313" key="1">
    <source>
        <dbReference type="EMBL" id="SMC80721.1"/>
    </source>
</evidence>
<accession>A0AC61PPE8</accession>
<sequence>MEKKEDRRVAMTKRMLKEALTEMLREVDIYHVSIRELCQRADINRTTFYKYYGSQFDLLADMENDLVEFLSNTIREYASNPKIIIRTVCEYMESHLEFGRLIINNNVDPLFPQKIFSLAVLRETVMEKTPGQQDDAVREYLFNYLTYGAYRVISMWLNKEQRESPDQIARLLMNLTQLE</sequence>
<dbReference type="EMBL" id="FWXZ01000006">
    <property type="protein sequence ID" value="SMC80721.1"/>
    <property type="molecule type" value="Genomic_DNA"/>
</dbReference>
<name>A0AC61PPE8_9FIRM</name>
<dbReference type="Proteomes" id="UP000192328">
    <property type="component" value="Unassembled WGS sequence"/>
</dbReference>
<organism evidence="1 2">
    <name type="scientific">Aristaeella lactis</name>
    <dbReference type="NCBI Taxonomy" id="3046383"/>
    <lineage>
        <taxon>Bacteria</taxon>
        <taxon>Bacillati</taxon>
        <taxon>Bacillota</taxon>
        <taxon>Clostridia</taxon>
        <taxon>Eubacteriales</taxon>
        <taxon>Aristaeellaceae</taxon>
        <taxon>Aristaeella</taxon>
    </lineage>
</organism>
<reference evidence="1" key="1">
    <citation type="submission" date="2017-04" db="EMBL/GenBank/DDBJ databases">
        <authorList>
            <person name="Varghese N."/>
            <person name="Submissions S."/>
        </authorList>
    </citation>
    <scope>NUCLEOTIDE SEQUENCE</scope>
    <source>
        <strain evidence="1">WTE2008</strain>
    </source>
</reference>
<protein>
    <submittedName>
        <fullName evidence="1">Transcriptional regulator, TetR family</fullName>
    </submittedName>
</protein>